<evidence type="ECO:0000256" key="1">
    <source>
        <dbReference type="SAM" id="Phobius"/>
    </source>
</evidence>
<dbReference type="EMBL" id="DWWK01000019">
    <property type="protein sequence ID" value="HJC37805.1"/>
    <property type="molecule type" value="Genomic_DNA"/>
</dbReference>
<keyword evidence="1" id="KW-1133">Transmembrane helix</keyword>
<protein>
    <submittedName>
        <fullName evidence="2">Sporulation protein YqfD</fullName>
    </submittedName>
</protein>
<gene>
    <name evidence="2" type="ORF">H9757_01875</name>
</gene>
<accession>A0A9D2NUU7</accession>
<organism evidence="2 3">
    <name type="scientific">Candidatus Mediterraneibacter faecigallinarum</name>
    <dbReference type="NCBI Taxonomy" id="2838669"/>
    <lineage>
        <taxon>Bacteria</taxon>
        <taxon>Bacillati</taxon>
        <taxon>Bacillota</taxon>
        <taxon>Clostridia</taxon>
        <taxon>Lachnospirales</taxon>
        <taxon>Lachnospiraceae</taxon>
        <taxon>Mediterraneibacter</taxon>
    </lineage>
</organism>
<proteinExistence type="predicted"/>
<dbReference type="Proteomes" id="UP000823894">
    <property type="component" value="Unassembled WGS sequence"/>
</dbReference>
<evidence type="ECO:0000313" key="3">
    <source>
        <dbReference type="Proteomes" id="UP000823894"/>
    </source>
</evidence>
<keyword evidence="1" id="KW-0812">Transmembrane</keyword>
<feature type="transmembrane region" description="Helical" evidence="1">
    <location>
        <begin position="89"/>
        <end position="109"/>
    </location>
</feature>
<reference evidence="2" key="2">
    <citation type="submission" date="2021-04" db="EMBL/GenBank/DDBJ databases">
        <authorList>
            <person name="Gilroy R."/>
        </authorList>
    </citation>
    <scope>NUCLEOTIDE SEQUENCE</scope>
    <source>
        <strain evidence="2">ChiGjej1B1-1692</strain>
    </source>
</reference>
<dbReference type="InterPro" id="IPR010690">
    <property type="entry name" value="YqfD"/>
</dbReference>
<dbReference type="AlphaFoldDB" id="A0A9D2NUU7"/>
<keyword evidence="1" id="KW-0472">Membrane</keyword>
<sequence length="417" mass="48238">MIRSFIRYLRGYVKIRVEGYSPERFLNLCCFHHIFIWGLVPAGNAYEMYMSLSGFRKIRPFTRKTHTKAVILKRCGFPFFLKRYEKRKLFFISLLLCAALLKVYSLFIWDIHFEGNQKWPDETLSEFLDSKGVAPFMLKSSVSCADIVKDIRKEYNDIVWVSASIDGSRLKVQIKENEDTFKEETDVSQEEHPTDLVAETDGVITEIVTRSGVPQVHVGDTVKAGDILVSGRIEVKNDSGEVVGYQYQKSDADVFADTQIEYSDSMQLTWQDKVYDGRKRYKWYVRLFDWTISAGTVKSSFEHSELASSETQLKIGENFYLPVSFGFERAKSYDFQEKEYTQDEIREKLSLDFRRFCDELEEKGIQIRENSVKIHIGADSASASGSVYLNQRITREADTEILTIERKEQDESVGTDD</sequence>
<reference evidence="2" key="1">
    <citation type="journal article" date="2021" name="PeerJ">
        <title>Extensive microbial diversity within the chicken gut microbiome revealed by metagenomics and culture.</title>
        <authorList>
            <person name="Gilroy R."/>
            <person name="Ravi A."/>
            <person name="Getino M."/>
            <person name="Pursley I."/>
            <person name="Horton D.L."/>
            <person name="Alikhan N.F."/>
            <person name="Baker D."/>
            <person name="Gharbi K."/>
            <person name="Hall N."/>
            <person name="Watson M."/>
            <person name="Adriaenssens E.M."/>
            <person name="Foster-Nyarko E."/>
            <person name="Jarju S."/>
            <person name="Secka A."/>
            <person name="Antonio M."/>
            <person name="Oren A."/>
            <person name="Chaudhuri R.R."/>
            <person name="La Ragione R."/>
            <person name="Hildebrand F."/>
            <person name="Pallen M.J."/>
        </authorList>
    </citation>
    <scope>NUCLEOTIDE SEQUENCE</scope>
    <source>
        <strain evidence="2">ChiGjej1B1-1692</strain>
    </source>
</reference>
<dbReference type="Pfam" id="PF06898">
    <property type="entry name" value="YqfD"/>
    <property type="match status" value="1"/>
</dbReference>
<evidence type="ECO:0000313" key="2">
    <source>
        <dbReference type="EMBL" id="HJC37805.1"/>
    </source>
</evidence>
<comment type="caution">
    <text evidence="2">The sequence shown here is derived from an EMBL/GenBank/DDBJ whole genome shotgun (WGS) entry which is preliminary data.</text>
</comment>
<name>A0A9D2NUU7_9FIRM</name>